<gene>
    <name evidence="2" type="ORF">L798_03175</name>
</gene>
<protein>
    <submittedName>
        <fullName evidence="2">Uncharacterized protein</fullName>
    </submittedName>
</protein>
<dbReference type="OMA" id="GEPSAYH"/>
<dbReference type="Proteomes" id="UP000027135">
    <property type="component" value="Unassembled WGS sequence"/>
</dbReference>
<sequence length="136" mass="14682">MSGNGDRSAYPEHGDAYWGAPQSTYNFDMTGNNFGQELNFQTFDAGQPTEASYAGGPLYSANPYMDPLGEPSAYHGGVFTPSASSDSQPGFGNAASSSDFEDEPPLLEELGINPDHIIQKLQDQTVIWSYNRSAED</sequence>
<dbReference type="InParanoid" id="A0A067RED1"/>
<accession>A0A067RED1</accession>
<dbReference type="eggNOG" id="KOG3103">
    <property type="taxonomic scope" value="Eukaryota"/>
</dbReference>
<dbReference type="EMBL" id="KK852559">
    <property type="protein sequence ID" value="KDR21398.1"/>
    <property type="molecule type" value="Genomic_DNA"/>
</dbReference>
<organism evidence="2 3">
    <name type="scientific">Zootermopsis nevadensis</name>
    <name type="common">Dampwood termite</name>
    <dbReference type="NCBI Taxonomy" id="136037"/>
    <lineage>
        <taxon>Eukaryota</taxon>
        <taxon>Metazoa</taxon>
        <taxon>Ecdysozoa</taxon>
        <taxon>Arthropoda</taxon>
        <taxon>Hexapoda</taxon>
        <taxon>Insecta</taxon>
        <taxon>Pterygota</taxon>
        <taxon>Neoptera</taxon>
        <taxon>Polyneoptera</taxon>
        <taxon>Dictyoptera</taxon>
        <taxon>Blattodea</taxon>
        <taxon>Blattoidea</taxon>
        <taxon>Termitoidae</taxon>
        <taxon>Termopsidae</taxon>
        <taxon>Zootermopsis</taxon>
    </lineage>
</organism>
<keyword evidence="3" id="KW-1185">Reference proteome</keyword>
<dbReference type="AlphaFoldDB" id="A0A067RED1"/>
<reference evidence="2 3" key="1">
    <citation type="journal article" date="2014" name="Nat. Commun.">
        <title>Molecular traces of alternative social organization in a termite genome.</title>
        <authorList>
            <person name="Terrapon N."/>
            <person name="Li C."/>
            <person name="Robertson H.M."/>
            <person name="Ji L."/>
            <person name="Meng X."/>
            <person name="Booth W."/>
            <person name="Chen Z."/>
            <person name="Childers C.P."/>
            <person name="Glastad K.M."/>
            <person name="Gokhale K."/>
            <person name="Gowin J."/>
            <person name="Gronenberg W."/>
            <person name="Hermansen R.A."/>
            <person name="Hu H."/>
            <person name="Hunt B.G."/>
            <person name="Huylmans A.K."/>
            <person name="Khalil S.M."/>
            <person name="Mitchell R.D."/>
            <person name="Munoz-Torres M.C."/>
            <person name="Mustard J.A."/>
            <person name="Pan H."/>
            <person name="Reese J.T."/>
            <person name="Scharf M.E."/>
            <person name="Sun F."/>
            <person name="Vogel H."/>
            <person name="Xiao J."/>
            <person name="Yang W."/>
            <person name="Yang Z."/>
            <person name="Yang Z."/>
            <person name="Zhou J."/>
            <person name="Zhu J."/>
            <person name="Brent C.S."/>
            <person name="Elsik C.G."/>
            <person name="Goodisman M.A."/>
            <person name="Liberles D.A."/>
            <person name="Roe R.M."/>
            <person name="Vargo E.L."/>
            <person name="Vilcinskas A."/>
            <person name="Wang J."/>
            <person name="Bornberg-Bauer E."/>
            <person name="Korb J."/>
            <person name="Zhang G."/>
            <person name="Liebig J."/>
        </authorList>
    </citation>
    <scope>NUCLEOTIDE SEQUENCE [LARGE SCALE GENOMIC DNA]</scope>
    <source>
        <tissue evidence="2">Whole organism</tissue>
    </source>
</reference>
<evidence type="ECO:0000313" key="3">
    <source>
        <dbReference type="Proteomes" id="UP000027135"/>
    </source>
</evidence>
<evidence type="ECO:0000313" key="2">
    <source>
        <dbReference type="EMBL" id="KDR21398.1"/>
    </source>
</evidence>
<feature type="compositionally biased region" description="Polar residues" evidence="1">
    <location>
        <begin position="81"/>
        <end position="98"/>
    </location>
</feature>
<name>A0A067RED1_ZOONE</name>
<proteinExistence type="predicted"/>
<evidence type="ECO:0000256" key="1">
    <source>
        <dbReference type="SAM" id="MobiDB-lite"/>
    </source>
</evidence>
<dbReference type="STRING" id="136037.A0A067RED1"/>
<feature type="region of interest" description="Disordered" evidence="1">
    <location>
        <begin position="72"/>
        <end position="107"/>
    </location>
</feature>